<feature type="compositionally biased region" description="Polar residues" evidence="1">
    <location>
        <begin position="180"/>
        <end position="193"/>
    </location>
</feature>
<feature type="compositionally biased region" description="Basic and acidic residues" evidence="1">
    <location>
        <begin position="87"/>
        <end position="101"/>
    </location>
</feature>
<dbReference type="OrthoDB" id="5808239at2759"/>
<dbReference type="EMBL" id="LIAE01007076">
    <property type="protein sequence ID" value="PAV82182.1"/>
    <property type="molecule type" value="Genomic_DNA"/>
</dbReference>
<gene>
    <name evidence="3" type="ORF">WR25_19261</name>
</gene>
<evidence type="ECO:0000256" key="2">
    <source>
        <dbReference type="SAM" id="SignalP"/>
    </source>
</evidence>
<dbReference type="AlphaFoldDB" id="A0A2A2L7N4"/>
<comment type="caution">
    <text evidence="3">The sequence shown here is derived from an EMBL/GenBank/DDBJ whole genome shotgun (WGS) entry which is preliminary data.</text>
</comment>
<evidence type="ECO:0000313" key="4">
    <source>
        <dbReference type="Proteomes" id="UP000218231"/>
    </source>
</evidence>
<feature type="compositionally biased region" description="Polar residues" evidence="1">
    <location>
        <begin position="121"/>
        <end position="132"/>
    </location>
</feature>
<proteinExistence type="predicted"/>
<feature type="region of interest" description="Disordered" evidence="1">
    <location>
        <begin position="87"/>
        <end position="204"/>
    </location>
</feature>
<evidence type="ECO:0000256" key="1">
    <source>
        <dbReference type="SAM" id="MobiDB-lite"/>
    </source>
</evidence>
<feature type="compositionally biased region" description="Low complexity" evidence="1">
    <location>
        <begin position="102"/>
        <end position="112"/>
    </location>
</feature>
<name>A0A2A2L7N4_9BILA</name>
<feature type="chain" id="PRO_5013376479" evidence="2">
    <location>
        <begin position="18"/>
        <end position="375"/>
    </location>
</feature>
<reference evidence="3 4" key="1">
    <citation type="journal article" date="2017" name="Curr. Biol.">
        <title>Genome architecture and evolution of a unichromosomal asexual nematode.</title>
        <authorList>
            <person name="Fradin H."/>
            <person name="Zegar C."/>
            <person name="Gutwein M."/>
            <person name="Lucas J."/>
            <person name="Kovtun M."/>
            <person name="Corcoran D."/>
            <person name="Baugh L.R."/>
            <person name="Kiontke K."/>
            <person name="Gunsalus K."/>
            <person name="Fitch D.H."/>
            <person name="Piano F."/>
        </authorList>
    </citation>
    <scope>NUCLEOTIDE SEQUENCE [LARGE SCALE GENOMIC DNA]</scope>
    <source>
        <strain evidence="3">PF1309</strain>
    </source>
</reference>
<organism evidence="3 4">
    <name type="scientific">Diploscapter pachys</name>
    <dbReference type="NCBI Taxonomy" id="2018661"/>
    <lineage>
        <taxon>Eukaryota</taxon>
        <taxon>Metazoa</taxon>
        <taxon>Ecdysozoa</taxon>
        <taxon>Nematoda</taxon>
        <taxon>Chromadorea</taxon>
        <taxon>Rhabditida</taxon>
        <taxon>Rhabditina</taxon>
        <taxon>Rhabditomorpha</taxon>
        <taxon>Rhabditoidea</taxon>
        <taxon>Rhabditidae</taxon>
        <taxon>Diploscapter</taxon>
    </lineage>
</organism>
<keyword evidence="2" id="KW-0732">Signal</keyword>
<dbReference type="Proteomes" id="UP000218231">
    <property type="component" value="Unassembled WGS sequence"/>
</dbReference>
<protein>
    <submittedName>
        <fullName evidence="3">Uncharacterized protein</fullName>
    </submittedName>
</protein>
<sequence>MALHWLVFLIFIARSFSSPLESEAIVRVKRESPETTEESQSDTVVHSEVVGSAGEEAETTTTAVPTSFQAPVIERLDAPIERIEIRLIDENTTKTHEDVKPEQAAQPEPEQAILEPRTPEAVTSTTEQPSEGDSNDIHERYKKIEYDVQPTEQVNGTSTSEVPPANMQQHPSEGMRQESDLQQATEDPTSDLPSTAADPSPVGLVDGYYTPTTSSISYEHDGQQKAEAKLWISLSTAMPAESESLGDIDEADLPPIATETDTQNEPEPVEECLANSDKLSEEVVERLKEETARLYRIVKQMNEQQHEYCKDDKKQRMNDEYRNCQSWREEKMIHYYKLMRKTYCQNVDSWPNAPKVKRSYGKYLQLFGTLYAFQK</sequence>
<evidence type="ECO:0000313" key="3">
    <source>
        <dbReference type="EMBL" id="PAV82182.1"/>
    </source>
</evidence>
<feature type="compositionally biased region" description="Basic and acidic residues" evidence="1">
    <location>
        <begin position="135"/>
        <end position="146"/>
    </location>
</feature>
<feature type="signal peptide" evidence="2">
    <location>
        <begin position="1"/>
        <end position="17"/>
    </location>
</feature>
<feature type="compositionally biased region" description="Polar residues" evidence="1">
    <location>
        <begin position="150"/>
        <end position="171"/>
    </location>
</feature>
<keyword evidence="4" id="KW-1185">Reference proteome</keyword>
<accession>A0A2A2L7N4</accession>